<evidence type="ECO:0000256" key="3">
    <source>
        <dbReference type="ARBA" id="ARBA00023163"/>
    </source>
</evidence>
<dbReference type="InterPro" id="IPR011006">
    <property type="entry name" value="CheY-like_superfamily"/>
</dbReference>
<dbReference type="Pfam" id="PF00072">
    <property type="entry name" value="Response_reg"/>
    <property type="match status" value="1"/>
</dbReference>
<dbReference type="EMBL" id="JH660645">
    <property type="protein sequence ID" value="EIM26861.1"/>
    <property type="molecule type" value="Genomic_DNA"/>
</dbReference>
<organism evidence="6 7">
    <name type="scientific">Microvirga lotononidis</name>
    <dbReference type="NCBI Taxonomy" id="864069"/>
    <lineage>
        <taxon>Bacteria</taxon>
        <taxon>Pseudomonadati</taxon>
        <taxon>Pseudomonadota</taxon>
        <taxon>Alphaproteobacteria</taxon>
        <taxon>Hyphomicrobiales</taxon>
        <taxon>Methylobacteriaceae</taxon>
        <taxon>Microvirga</taxon>
    </lineage>
</organism>
<evidence type="ECO:0000256" key="2">
    <source>
        <dbReference type="ARBA" id="ARBA00023015"/>
    </source>
</evidence>
<dbReference type="PROSITE" id="PS50110">
    <property type="entry name" value="RESPONSE_REGULATORY"/>
    <property type="match status" value="1"/>
</dbReference>
<dbReference type="InterPro" id="IPR050595">
    <property type="entry name" value="Bact_response_regulator"/>
</dbReference>
<evidence type="ECO:0000313" key="6">
    <source>
        <dbReference type="EMBL" id="EIM26861.1"/>
    </source>
</evidence>
<dbReference type="PATRIC" id="fig|864069.3.peg.3713"/>
<evidence type="ECO:0000313" key="7">
    <source>
        <dbReference type="Proteomes" id="UP000003947"/>
    </source>
</evidence>
<dbReference type="GO" id="GO:0003677">
    <property type="term" value="F:DNA binding"/>
    <property type="evidence" value="ECO:0007669"/>
    <property type="project" value="UniProtKB-KW"/>
</dbReference>
<keyword evidence="2" id="KW-0805">Transcription regulation</keyword>
<dbReference type="HOGENOM" id="CLU_000445_69_8_5"/>
<gene>
    <name evidence="6" type="ORF">MicloDRAFT_00034120</name>
</gene>
<reference evidence="6 7" key="1">
    <citation type="submission" date="2012-02" db="EMBL/GenBank/DDBJ databases">
        <title>Improved High-Quality Draft sequence of Microvirga sp. WSM3557.</title>
        <authorList>
            <consortium name="US DOE Joint Genome Institute"/>
            <person name="Lucas S."/>
            <person name="Han J."/>
            <person name="Lapidus A."/>
            <person name="Cheng J.-F."/>
            <person name="Goodwin L."/>
            <person name="Pitluck S."/>
            <person name="Peters L."/>
            <person name="Zhang X."/>
            <person name="Detter J.C."/>
            <person name="Han C."/>
            <person name="Tapia R."/>
            <person name="Land M."/>
            <person name="Hauser L."/>
            <person name="Kyrpides N."/>
            <person name="Ivanova N."/>
            <person name="Pagani I."/>
            <person name="Brau L."/>
            <person name="Yates R."/>
            <person name="O'Hara G."/>
            <person name="Rui T."/>
            <person name="Howieson J."/>
            <person name="Reeve W."/>
            <person name="Woyke T."/>
        </authorList>
    </citation>
    <scope>NUCLEOTIDE SEQUENCE [LARGE SCALE GENOMIC DNA]</scope>
    <source>
        <strain evidence="6 7">WSM3557</strain>
    </source>
</reference>
<keyword evidence="1 4" id="KW-0597">Phosphoprotein</keyword>
<dbReference type="PANTHER" id="PTHR44591:SF3">
    <property type="entry name" value="RESPONSE REGULATORY DOMAIN-CONTAINING PROTEIN"/>
    <property type="match status" value="1"/>
</dbReference>
<evidence type="ECO:0000259" key="5">
    <source>
        <dbReference type="PROSITE" id="PS50110"/>
    </source>
</evidence>
<dbReference type="PANTHER" id="PTHR44591">
    <property type="entry name" value="STRESS RESPONSE REGULATOR PROTEIN 1"/>
    <property type="match status" value="1"/>
</dbReference>
<proteinExistence type="predicted"/>
<dbReference type="AlphaFoldDB" id="I4YSB9"/>
<evidence type="ECO:0000256" key="4">
    <source>
        <dbReference type="PROSITE-ProRule" id="PRU00169"/>
    </source>
</evidence>
<accession>I4YSB9</accession>
<dbReference type="Gene3D" id="3.40.50.2300">
    <property type="match status" value="1"/>
</dbReference>
<keyword evidence="6" id="KW-0238">DNA-binding</keyword>
<keyword evidence="7" id="KW-1185">Reference proteome</keyword>
<dbReference type="Proteomes" id="UP000003947">
    <property type="component" value="Unassembled WGS sequence"/>
</dbReference>
<dbReference type="InterPro" id="IPR001789">
    <property type="entry name" value="Sig_transdc_resp-reg_receiver"/>
</dbReference>
<protein>
    <submittedName>
        <fullName evidence="6">Response regulator with CheY-like receiver, AAA-type ATPase, and DNA-binding domains</fullName>
    </submittedName>
</protein>
<dbReference type="STRING" id="864069.MicloDRAFT_00034120"/>
<feature type="modified residue" description="4-aspartylphosphate" evidence="4">
    <location>
        <position position="38"/>
    </location>
</feature>
<dbReference type="eggNOG" id="COG0784">
    <property type="taxonomic scope" value="Bacteria"/>
</dbReference>
<feature type="domain" description="Response regulatory" evidence="5">
    <location>
        <begin position="1"/>
        <end position="101"/>
    </location>
</feature>
<evidence type="ECO:0000256" key="1">
    <source>
        <dbReference type="ARBA" id="ARBA00022553"/>
    </source>
</evidence>
<keyword evidence="3" id="KW-0804">Transcription</keyword>
<sequence length="102" mass="11247">MAVDALEVEGFEVIEAPSADYAVTLLEARRDISVVFTDITMPGTLNGHDLARLVRRAYPHVHVLVSSGALPPGFSGEVPDGRFVPKPYRMTDIVRIIREMAR</sequence>
<dbReference type="GO" id="GO:0000160">
    <property type="term" value="P:phosphorelay signal transduction system"/>
    <property type="evidence" value="ECO:0007669"/>
    <property type="project" value="InterPro"/>
</dbReference>
<dbReference type="SUPFAM" id="SSF52172">
    <property type="entry name" value="CheY-like"/>
    <property type="match status" value="1"/>
</dbReference>
<dbReference type="RefSeq" id="WP_009762911.1">
    <property type="nucleotide sequence ID" value="NZ_CP141050.1"/>
</dbReference>
<name>I4YSB9_9HYPH</name>